<keyword evidence="3" id="KW-1185">Reference proteome</keyword>
<reference evidence="2 3" key="1">
    <citation type="journal article" date="2019" name="Commun. Biol.">
        <title>The bagworm genome reveals a unique fibroin gene that provides high tensile strength.</title>
        <authorList>
            <person name="Kono N."/>
            <person name="Nakamura H."/>
            <person name="Ohtoshi R."/>
            <person name="Tomita M."/>
            <person name="Numata K."/>
            <person name="Arakawa K."/>
        </authorList>
    </citation>
    <scope>NUCLEOTIDE SEQUENCE [LARGE SCALE GENOMIC DNA]</scope>
</reference>
<comment type="caution">
    <text evidence="2">The sequence shown here is derived from an EMBL/GenBank/DDBJ whole genome shotgun (WGS) entry which is preliminary data.</text>
</comment>
<protein>
    <submittedName>
        <fullName evidence="2">Uncharacterized protein</fullName>
    </submittedName>
</protein>
<dbReference type="AlphaFoldDB" id="A0A4C1UAK2"/>
<evidence type="ECO:0000313" key="2">
    <source>
        <dbReference type="EMBL" id="GBP23140.1"/>
    </source>
</evidence>
<gene>
    <name evidence="2" type="ORF">EVAR_13161_1</name>
</gene>
<evidence type="ECO:0000313" key="3">
    <source>
        <dbReference type="Proteomes" id="UP000299102"/>
    </source>
</evidence>
<evidence type="ECO:0000256" key="1">
    <source>
        <dbReference type="SAM" id="MobiDB-lite"/>
    </source>
</evidence>
<name>A0A4C1UAK2_EUMVA</name>
<feature type="compositionally biased region" description="Basic and acidic residues" evidence="1">
    <location>
        <begin position="64"/>
        <end position="75"/>
    </location>
</feature>
<organism evidence="2 3">
    <name type="scientific">Eumeta variegata</name>
    <name type="common">Bagworm moth</name>
    <name type="synonym">Eumeta japonica</name>
    <dbReference type="NCBI Taxonomy" id="151549"/>
    <lineage>
        <taxon>Eukaryota</taxon>
        <taxon>Metazoa</taxon>
        <taxon>Ecdysozoa</taxon>
        <taxon>Arthropoda</taxon>
        <taxon>Hexapoda</taxon>
        <taxon>Insecta</taxon>
        <taxon>Pterygota</taxon>
        <taxon>Neoptera</taxon>
        <taxon>Endopterygota</taxon>
        <taxon>Lepidoptera</taxon>
        <taxon>Glossata</taxon>
        <taxon>Ditrysia</taxon>
        <taxon>Tineoidea</taxon>
        <taxon>Psychidae</taxon>
        <taxon>Oiketicinae</taxon>
        <taxon>Eumeta</taxon>
    </lineage>
</organism>
<sequence length="83" mass="9541">MGRLDRFVTIKFNTGLLVSFYFAAGAAVDTWKGEHTVKRTPSGLRLILKVTAWVTDRRQDARRRLEPFQRPRKGDSAYANVCR</sequence>
<accession>A0A4C1UAK2</accession>
<dbReference type="EMBL" id="BGZK01000147">
    <property type="protein sequence ID" value="GBP23140.1"/>
    <property type="molecule type" value="Genomic_DNA"/>
</dbReference>
<feature type="region of interest" description="Disordered" evidence="1">
    <location>
        <begin position="64"/>
        <end position="83"/>
    </location>
</feature>
<dbReference type="Proteomes" id="UP000299102">
    <property type="component" value="Unassembled WGS sequence"/>
</dbReference>
<proteinExistence type="predicted"/>